<keyword evidence="1" id="KW-0812">Transmembrane</keyword>
<dbReference type="AlphaFoldDB" id="A0A4Y8N639"/>
<dbReference type="GeneID" id="97309401"/>
<evidence type="ECO:0008006" key="4">
    <source>
        <dbReference type="Google" id="ProtNLM"/>
    </source>
</evidence>
<sequence length="433" mass="47099">MKSKDRTWAAGAPITAGPNAPVIDDKASNGIWLLAVFAITIGLTFARMPQRLTQGFLWAEDVSIFLKGGYEEGFRSIFAPYAGYLHAVPRLIVAAYASLGSPVHAPLVLAWVCAIVLAGAATLLFTAVYRHVGRVAALCFALALIIVPQDGEIWLTVTNLQWILGPLLLVLLWREFAAKQLFPVRVFYLDAVLIVLLSLTGPFGLVFSVFVIGAAFIKGRHEWARRTWGLFVAYGLALTAQMACLVHASSQGGLVNFNPADFHWISSFLRYFVLDFISPASLNDKWSVGMRIGVSLIAIACCGFALYKTPGNYRLACVALLFLAVLFWVLGIARFGRTDLPMRWSMGGSRYLYVPFVFCFWTLVICLSKANGVGARLAAGVPLLLICFSSASGFASGKWPATNITSLVTGNAVSYRLLPPPGDSFGTTIRKVR</sequence>
<keyword evidence="1" id="KW-0472">Membrane</keyword>
<evidence type="ECO:0000313" key="2">
    <source>
        <dbReference type="EMBL" id="TFE45236.1"/>
    </source>
</evidence>
<feature type="transmembrane region" description="Helical" evidence="1">
    <location>
        <begin position="228"/>
        <end position="250"/>
    </location>
</feature>
<accession>A0A4Y8N639</accession>
<feature type="transmembrane region" description="Helical" evidence="1">
    <location>
        <begin position="376"/>
        <end position="395"/>
    </location>
</feature>
<organism evidence="2 3">
    <name type="scientific">Paraburkholderia dipogonis</name>
    <dbReference type="NCBI Taxonomy" id="1211383"/>
    <lineage>
        <taxon>Bacteria</taxon>
        <taxon>Pseudomonadati</taxon>
        <taxon>Pseudomonadota</taxon>
        <taxon>Betaproteobacteria</taxon>
        <taxon>Burkholderiales</taxon>
        <taxon>Burkholderiaceae</taxon>
        <taxon>Paraburkholderia</taxon>
    </lineage>
</organism>
<keyword evidence="1" id="KW-1133">Transmembrane helix</keyword>
<dbReference type="RefSeq" id="WP_134456985.1">
    <property type="nucleotide sequence ID" value="NZ_JBHMFL010000165.1"/>
</dbReference>
<evidence type="ECO:0000313" key="3">
    <source>
        <dbReference type="Proteomes" id="UP000297385"/>
    </source>
</evidence>
<feature type="transmembrane region" description="Helical" evidence="1">
    <location>
        <begin position="351"/>
        <end position="370"/>
    </location>
</feature>
<name>A0A4Y8N639_9BURK</name>
<feature type="transmembrane region" description="Helical" evidence="1">
    <location>
        <begin position="313"/>
        <end position="330"/>
    </location>
</feature>
<comment type="caution">
    <text evidence="2">The sequence shown here is derived from an EMBL/GenBank/DDBJ whole genome shotgun (WGS) entry which is preliminary data.</text>
</comment>
<protein>
    <recommendedName>
        <fullName evidence="4">DUF2029 domain-containing protein</fullName>
    </recommendedName>
</protein>
<evidence type="ECO:0000256" key="1">
    <source>
        <dbReference type="SAM" id="Phobius"/>
    </source>
</evidence>
<feature type="transmembrane region" description="Helical" evidence="1">
    <location>
        <begin position="30"/>
        <end position="48"/>
    </location>
</feature>
<dbReference type="EMBL" id="SNVI01000001">
    <property type="protein sequence ID" value="TFE45236.1"/>
    <property type="molecule type" value="Genomic_DNA"/>
</dbReference>
<dbReference type="Proteomes" id="UP000297385">
    <property type="component" value="Unassembled WGS sequence"/>
</dbReference>
<feature type="transmembrane region" description="Helical" evidence="1">
    <location>
        <begin position="107"/>
        <end position="125"/>
    </location>
</feature>
<proteinExistence type="predicted"/>
<feature type="transmembrane region" description="Helical" evidence="1">
    <location>
        <begin position="288"/>
        <end position="307"/>
    </location>
</feature>
<feature type="transmembrane region" description="Helical" evidence="1">
    <location>
        <begin position="131"/>
        <end position="147"/>
    </location>
</feature>
<gene>
    <name evidence="2" type="ORF">E2553_09570</name>
</gene>
<feature type="transmembrane region" description="Helical" evidence="1">
    <location>
        <begin position="193"/>
        <end position="216"/>
    </location>
</feature>
<reference evidence="2 3" key="1">
    <citation type="submission" date="2019-03" db="EMBL/GenBank/DDBJ databases">
        <title>Complete Genome Sequence of Paraburkholderia dipogonis ICMP 19430T, a Nitrogen-fixing Symbiont of the South African Invasive Legume Dipogon lignosus in New Zealand.</title>
        <authorList>
            <person name="De Meyer S.E."/>
        </authorList>
    </citation>
    <scope>NUCLEOTIDE SEQUENCE [LARGE SCALE GENOMIC DNA]</scope>
    <source>
        <strain evidence="2 3">ICMP 19430</strain>
    </source>
</reference>